<evidence type="ECO:0000313" key="2">
    <source>
        <dbReference type="Proteomes" id="UP000805193"/>
    </source>
</evidence>
<name>A0AC60PN40_IXOPE</name>
<sequence>MPVERTPPKTSRPSEVLSPGRLPFAEDADARASRRAKAQLPESGFLLQKPKKIPTMTTSPVVGLPIARRTPTPFLGEIYEDVRDWITRNEAAHNLARGLTIRAGPSLYPYHGARSARDRLIGYHDITTYYLLSRRIFPQADKFRSIEQYQVWCQPQTGVFPNPATVTHIHPSLYPTSAGPLCGAHANLAHIIWALAPGYLPRSRF</sequence>
<reference evidence="1 2" key="1">
    <citation type="journal article" date="2020" name="Cell">
        <title>Large-Scale Comparative Analyses of Tick Genomes Elucidate Their Genetic Diversity and Vector Capacities.</title>
        <authorList>
            <consortium name="Tick Genome and Microbiome Consortium (TIGMIC)"/>
            <person name="Jia N."/>
            <person name="Wang J."/>
            <person name="Shi W."/>
            <person name="Du L."/>
            <person name="Sun Y."/>
            <person name="Zhan W."/>
            <person name="Jiang J.F."/>
            <person name="Wang Q."/>
            <person name="Zhang B."/>
            <person name="Ji P."/>
            <person name="Bell-Sakyi L."/>
            <person name="Cui X.M."/>
            <person name="Yuan T.T."/>
            <person name="Jiang B.G."/>
            <person name="Yang W.F."/>
            <person name="Lam T.T."/>
            <person name="Chang Q.C."/>
            <person name="Ding S.J."/>
            <person name="Wang X.J."/>
            <person name="Zhu J.G."/>
            <person name="Ruan X.D."/>
            <person name="Zhao L."/>
            <person name="Wei J.T."/>
            <person name="Ye R.Z."/>
            <person name="Que T.C."/>
            <person name="Du C.H."/>
            <person name="Zhou Y.H."/>
            <person name="Cheng J.X."/>
            <person name="Dai P.F."/>
            <person name="Guo W.B."/>
            <person name="Han X.H."/>
            <person name="Huang E.J."/>
            <person name="Li L.F."/>
            <person name="Wei W."/>
            <person name="Gao Y.C."/>
            <person name="Liu J.Z."/>
            <person name="Shao H.Z."/>
            <person name="Wang X."/>
            <person name="Wang C.C."/>
            <person name="Yang T.C."/>
            <person name="Huo Q.B."/>
            <person name="Li W."/>
            <person name="Chen H.Y."/>
            <person name="Chen S.E."/>
            <person name="Zhou L.G."/>
            <person name="Ni X.B."/>
            <person name="Tian J.H."/>
            <person name="Sheng Y."/>
            <person name="Liu T."/>
            <person name="Pan Y.S."/>
            <person name="Xia L.Y."/>
            <person name="Li J."/>
            <person name="Zhao F."/>
            <person name="Cao W.C."/>
        </authorList>
    </citation>
    <scope>NUCLEOTIDE SEQUENCE [LARGE SCALE GENOMIC DNA]</scope>
    <source>
        <strain evidence="1">Iper-2018</strain>
    </source>
</reference>
<protein>
    <submittedName>
        <fullName evidence="1">Uncharacterized protein</fullName>
    </submittedName>
</protein>
<organism evidence="1 2">
    <name type="scientific">Ixodes persulcatus</name>
    <name type="common">Taiga tick</name>
    <dbReference type="NCBI Taxonomy" id="34615"/>
    <lineage>
        <taxon>Eukaryota</taxon>
        <taxon>Metazoa</taxon>
        <taxon>Ecdysozoa</taxon>
        <taxon>Arthropoda</taxon>
        <taxon>Chelicerata</taxon>
        <taxon>Arachnida</taxon>
        <taxon>Acari</taxon>
        <taxon>Parasitiformes</taxon>
        <taxon>Ixodida</taxon>
        <taxon>Ixodoidea</taxon>
        <taxon>Ixodidae</taxon>
        <taxon>Ixodinae</taxon>
        <taxon>Ixodes</taxon>
    </lineage>
</organism>
<evidence type="ECO:0000313" key="1">
    <source>
        <dbReference type="EMBL" id="KAG0421931.1"/>
    </source>
</evidence>
<gene>
    <name evidence="1" type="ORF">HPB47_002209</name>
</gene>
<comment type="caution">
    <text evidence="1">The sequence shown here is derived from an EMBL/GenBank/DDBJ whole genome shotgun (WGS) entry which is preliminary data.</text>
</comment>
<dbReference type="Proteomes" id="UP000805193">
    <property type="component" value="Unassembled WGS sequence"/>
</dbReference>
<proteinExistence type="predicted"/>
<accession>A0AC60PN40</accession>
<dbReference type="EMBL" id="JABSTQ010010298">
    <property type="protein sequence ID" value="KAG0421931.1"/>
    <property type="molecule type" value="Genomic_DNA"/>
</dbReference>
<keyword evidence="2" id="KW-1185">Reference proteome</keyword>